<comment type="caution">
    <text evidence="2">The sequence shown here is derived from an EMBL/GenBank/DDBJ whole genome shotgun (WGS) entry which is preliminary data.</text>
</comment>
<keyword evidence="3" id="KW-1185">Reference proteome</keyword>
<gene>
    <name evidence="2" type="ORF">HGG79_08155</name>
</gene>
<protein>
    <submittedName>
        <fullName evidence="2">Uncharacterized protein</fullName>
    </submittedName>
</protein>
<dbReference type="InterPro" id="IPR008930">
    <property type="entry name" value="Terpenoid_cyclase/PrenylTrfase"/>
</dbReference>
<feature type="chain" id="PRO_5037126594" evidence="1">
    <location>
        <begin position="28"/>
        <end position="411"/>
    </location>
</feature>
<accession>A0A923E9S8</accession>
<evidence type="ECO:0000256" key="1">
    <source>
        <dbReference type="SAM" id="SignalP"/>
    </source>
</evidence>
<evidence type="ECO:0000313" key="3">
    <source>
        <dbReference type="Proteomes" id="UP000563151"/>
    </source>
</evidence>
<evidence type="ECO:0000313" key="2">
    <source>
        <dbReference type="EMBL" id="MBC2397746.1"/>
    </source>
</evidence>
<dbReference type="Gene3D" id="1.50.10.20">
    <property type="match status" value="1"/>
</dbReference>
<dbReference type="SUPFAM" id="SSF48239">
    <property type="entry name" value="Terpenoid cyclases/Protein prenyltransferases"/>
    <property type="match status" value="1"/>
</dbReference>
<name>A0A923E9S8_CLOTT</name>
<sequence>MLKNKSLYIKLSLTTGIFFSLCSYAKAAEINKEIDDIHKTWNIKFNQEVNYDAETKREITIKDSNGNILETEINLKDGKTITVSSPKEGYKVGEIYTLNIGGKVRSKELKLIKAPRSYTFKIKEKISNPDTVDYKHKEIVNTTIDTTINSIEKKGIETEWESIALLKAGRIIPDTYIKKIEGDLKNSNGVLAQPTDYERMILGLPAAKADPTNVAGYNLLEKVYNNEDLESQGINAYVYGLIALDSKSYDVPDSVMWTRKKLVEAILDNRTKDKGWDFAGIKADPDMTGMALIALAPYKNEAEVKKAIDEGVKKLSDLQTENAAFSCYDLENCESICQVIMGLCANGIDPTEDRFVKNKKTMIDALMTFKTADGGFSHIRKSKKDSKATEQAVLALQAYKNLKENKSVKIY</sequence>
<dbReference type="RefSeq" id="WP_035151050.1">
    <property type="nucleotide sequence ID" value="NZ_JAAZWO010000007.1"/>
</dbReference>
<dbReference type="EMBL" id="JAAZWO010000007">
    <property type="protein sequence ID" value="MBC2397746.1"/>
    <property type="molecule type" value="Genomic_DNA"/>
</dbReference>
<dbReference type="AlphaFoldDB" id="A0A923E9S8"/>
<dbReference type="Proteomes" id="UP000563151">
    <property type="component" value="Unassembled WGS sequence"/>
</dbReference>
<reference evidence="2 3" key="1">
    <citation type="submission" date="2020-04" db="EMBL/GenBank/DDBJ databases">
        <title>Genomic insights into acetone-butanol-ethanol (ABE) fermentation by sequencing solventogenic clostridia strains.</title>
        <authorList>
            <person name="Brown S."/>
        </authorList>
    </citation>
    <scope>NUCLEOTIDE SEQUENCE [LARGE SCALE GENOMIC DNA]</scope>
    <source>
        <strain evidence="2 3">DJ011</strain>
    </source>
</reference>
<organism evidence="2 3">
    <name type="scientific">Clostridium tetanomorphum</name>
    <dbReference type="NCBI Taxonomy" id="1553"/>
    <lineage>
        <taxon>Bacteria</taxon>
        <taxon>Bacillati</taxon>
        <taxon>Bacillota</taxon>
        <taxon>Clostridia</taxon>
        <taxon>Eubacteriales</taxon>
        <taxon>Clostridiaceae</taxon>
        <taxon>Clostridium</taxon>
    </lineage>
</organism>
<feature type="signal peptide" evidence="1">
    <location>
        <begin position="1"/>
        <end position="27"/>
    </location>
</feature>
<keyword evidence="1" id="KW-0732">Signal</keyword>
<proteinExistence type="predicted"/>